<dbReference type="AlphaFoldDB" id="A0A7Y6I9B8"/>
<proteinExistence type="predicted"/>
<evidence type="ECO:0000313" key="2">
    <source>
        <dbReference type="Proteomes" id="UP000586042"/>
    </source>
</evidence>
<keyword evidence="2" id="KW-1185">Reference proteome</keyword>
<dbReference type="RefSeq" id="WP_175591520.1">
    <property type="nucleotide sequence ID" value="NZ_JABWGN010000008.1"/>
</dbReference>
<comment type="caution">
    <text evidence="1">The sequence shown here is derived from an EMBL/GenBank/DDBJ whole genome shotgun (WGS) entry which is preliminary data.</text>
</comment>
<name>A0A7Y6I9B8_9ACTN</name>
<gene>
    <name evidence="1" type="ORF">HTZ77_21930</name>
</gene>
<dbReference type="Proteomes" id="UP000586042">
    <property type="component" value="Unassembled WGS sequence"/>
</dbReference>
<protein>
    <submittedName>
        <fullName evidence="1">Uncharacterized protein</fullName>
    </submittedName>
</protein>
<sequence>MRTGSPGTVLVVIRGNSGSAGHHVILEGILAASRYGPMLEALRRDRLGTTRLCYLDVSWEETARRILGDAGLPIGPPPV</sequence>
<evidence type="ECO:0000313" key="1">
    <source>
        <dbReference type="EMBL" id="NUW34072.1"/>
    </source>
</evidence>
<reference evidence="1 2" key="1">
    <citation type="submission" date="2020-06" db="EMBL/GenBank/DDBJ databases">
        <title>Nonomuraea sp. SMC257, a novel actinomycete isolated from soil.</title>
        <authorList>
            <person name="Chanama M."/>
        </authorList>
    </citation>
    <scope>NUCLEOTIDE SEQUENCE [LARGE SCALE GENOMIC DNA]</scope>
    <source>
        <strain evidence="1 2">SMC257</strain>
    </source>
</reference>
<dbReference type="EMBL" id="JABWGN010000008">
    <property type="protein sequence ID" value="NUW34072.1"/>
    <property type="molecule type" value="Genomic_DNA"/>
</dbReference>
<accession>A0A7Y6I9B8</accession>
<organism evidence="1 2">
    <name type="scientific">Nonomuraea montanisoli</name>
    <dbReference type="NCBI Taxonomy" id="2741721"/>
    <lineage>
        <taxon>Bacteria</taxon>
        <taxon>Bacillati</taxon>
        <taxon>Actinomycetota</taxon>
        <taxon>Actinomycetes</taxon>
        <taxon>Streptosporangiales</taxon>
        <taxon>Streptosporangiaceae</taxon>
        <taxon>Nonomuraea</taxon>
    </lineage>
</organism>